<feature type="transmembrane region" description="Helical" evidence="1">
    <location>
        <begin position="147"/>
        <end position="173"/>
    </location>
</feature>
<dbReference type="InterPro" id="IPR031599">
    <property type="entry name" value="ABC_tran_2"/>
</dbReference>
<proteinExistence type="predicted"/>
<evidence type="ECO:0000313" key="3">
    <source>
        <dbReference type="Proteomes" id="UP000190814"/>
    </source>
</evidence>
<accession>A0A1T4W204</accession>
<feature type="transmembrane region" description="Helical" evidence="1">
    <location>
        <begin position="475"/>
        <end position="500"/>
    </location>
</feature>
<evidence type="ECO:0000313" key="2">
    <source>
        <dbReference type="EMBL" id="SKA71282.1"/>
    </source>
</evidence>
<feature type="transmembrane region" description="Helical" evidence="1">
    <location>
        <begin position="67"/>
        <end position="86"/>
    </location>
</feature>
<reference evidence="2 3" key="1">
    <citation type="submission" date="2017-02" db="EMBL/GenBank/DDBJ databases">
        <authorList>
            <person name="Peterson S.W."/>
        </authorList>
    </citation>
    <scope>NUCLEOTIDE SEQUENCE [LARGE SCALE GENOMIC DNA]</scope>
    <source>
        <strain evidence="2 3">ATCC 35992</strain>
    </source>
</reference>
<name>A0A1T4W204_9FIRM</name>
<gene>
    <name evidence="2" type="ORF">SAMN02745111_02191</name>
</gene>
<dbReference type="Pfam" id="PF16949">
    <property type="entry name" value="ABC_tran_2"/>
    <property type="match status" value="1"/>
</dbReference>
<feature type="transmembrane region" description="Helical" evidence="1">
    <location>
        <begin position="317"/>
        <end position="340"/>
    </location>
</feature>
<feature type="transmembrane region" description="Helical" evidence="1">
    <location>
        <begin position="405"/>
        <end position="428"/>
    </location>
</feature>
<dbReference type="OrthoDB" id="138672at2"/>
<keyword evidence="1" id="KW-0812">Transmembrane</keyword>
<evidence type="ECO:0000256" key="1">
    <source>
        <dbReference type="SAM" id="Phobius"/>
    </source>
</evidence>
<dbReference type="RefSeq" id="WP_078767016.1">
    <property type="nucleotide sequence ID" value="NZ_FUXZ01000015.1"/>
</dbReference>
<protein>
    <submittedName>
        <fullName evidence="2">ABC-2 type transport system permease protein</fullName>
    </submittedName>
</protein>
<feature type="transmembrane region" description="Helical" evidence="1">
    <location>
        <begin position="506"/>
        <end position="523"/>
    </location>
</feature>
<feature type="transmembrane region" description="Helical" evidence="1">
    <location>
        <begin position="360"/>
        <end position="384"/>
    </location>
</feature>
<dbReference type="EMBL" id="FUXZ01000015">
    <property type="protein sequence ID" value="SKA71282.1"/>
    <property type="molecule type" value="Genomic_DNA"/>
</dbReference>
<feature type="transmembrane region" description="Helical" evidence="1">
    <location>
        <begin position="34"/>
        <end position="55"/>
    </location>
</feature>
<feature type="transmembrane region" description="Helical" evidence="1">
    <location>
        <begin position="124"/>
        <end position="141"/>
    </location>
</feature>
<dbReference type="AlphaFoldDB" id="A0A1T4W204"/>
<feature type="transmembrane region" description="Helical" evidence="1">
    <location>
        <begin position="434"/>
        <end position="454"/>
    </location>
</feature>
<keyword evidence="3" id="KW-1185">Reference proteome</keyword>
<keyword evidence="1" id="KW-0472">Membrane</keyword>
<dbReference type="Proteomes" id="UP000190814">
    <property type="component" value="Unassembled WGS sequence"/>
</dbReference>
<feature type="transmembrane region" description="Helical" evidence="1">
    <location>
        <begin position="185"/>
        <end position="206"/>
    </location>
</feature>
<dbReference type="STRING" id="39495.SAMN02745111_02191"/>
<keyword evidence="1" id="KW-1133">Transmembrane helix</keyword>
<organism evidence="2 3">
    <name type="scientific">Eubacterium uniforme</name>
    <dbReference type="NCBI Taxonomy" id="39495"/>
    <lineage>
        <taxon>Bacteria</taxon>
        <taxon>Bacillati</taxon>
        <taxon>Bacillota</taxon>
        <taxon>Clostridia</taxon>
        <taxon>Eubacteriales</taxon>
        <taxon>Eubacteriaceae</taxon>
        <taxon>Eubacterium</taxon>
    </lineage>
</organism>
<feature type="transmembrane region" description="Helical" evidence="1">
    <location>
        <begin position="248"/>
        <end position="269"/>
    </location>
</feature>
<sequence length="531" mass="60473">MEKNSIVLVKMLLLSTSRYNQYKYTKDEEKKKEILSNIIGTYILYALFAVYGMAMCIEYNSYGMIENTPLMCAISISSLDFIFTFFKANGYLYNFKEYDSVMSLPFKPKTVAACKFLYMYIRRMPWYLSLSLSMMAGYGIFAKPSIAVYPLWIIMSFILPLIPMIVAAFLSFIITKLSLGFEKKALVQTALSFAAVTLCFFLKNIFDEFFSKGKMQQTLRDITKTSDKVASIYLPIDWFNRAITKLDLLGFILLIVTSVLLFIVTFSIVGRNYRQINTSLKSHGKSSGFTIRNLKERSVVKSIAYKEYKRLISSTMYMLNVIMGEFLVIVAGIVFFVLGYDKVMGYLMKDIPVSLDVYRPAIPFIVYLFIGMGSTTTCTPSLEGKNLWIIKSLPIDKKTIYQGKILFNMYVTVPCMAFATLCMAISANVHIFDIVLYLIVGTVMCFFSSCWGCSCGIKHMLLDWENEVEVFQQNVVVVTYMLPNMFISILLMIVAIVFGVFVGQKVIITALILIMSVFAVISYKKVMSLCR</sequence>